<dbReference type="Pfam" id="PF08387">
    <property type="entry name" value="FBD"/>
    <property type="match status" value="1"/>
</dbReference>
<proteinExistence type="predicted"/>
<dbReference type="EMBL" id="CM029046">
    <property type="protein sequence ID" value="KAG2589821.1"/>
    <property type="molecule type" value="Genomic_DNA"/>
</dbReference>
<dbReference type="PANTHER" id="PTHR32141">
    <property type="match status" value="1"/>
</dbReference>
<evidence type="ECO:0000313" key="3">
    <source>
        <dbReference type="EMBL" id="KAG2589821.1"/>
    </source>
</evidence>
<dbReference type="InterPro" id="IPR055302">
    <property type="entry name" value="F-box_dom-containing"/>
</dbReference>
<gene>
    <name evidence="3" type="ORF">PVAP13_5NG317642</name>
</gene>
<dbReference type="Pfam" id="PF24758">
    <property type="entry name" value="LRR_At5g56370"/>
    <property type="match status" value="3"/>
</dbReference>
<dbReference type="PANTHER" id="PTHR32141:SF153">
    <property type="entry name" value="OS06G0685200 PROTEIN"/>
    <property type="match status" value="1"/>
</dbReference>
<evidence type="ECO:0000259" key="2">
    <source>
        <dbReference type="Pfam" id="PF24758"/>
    </source>
</evidence>
<dbReference type="SUPFAM" id="SSF81383">
    <property type="entry name" value="F-box domain"/>
    <property type="match status" value="1"/>
</dbReference>
<name>A0A8T0RTT7_PANVG</name>
<protein>
    <recommendedName>
        <fullName evidence="5">F-box domain-containing protein</fullName>
    </recommendedName>
</protein>
<feature type="domain" description="F-box/LRR-repeat protein 15/At3g58940/PEG3-like LRR" evidence="2">
    <location>
        <begin position="133"/>
        <end position="208"/>
    </location>
</feature>
<reference evidence="3 4" key="1">
    <citation type="submission" date="2020-05" db="EMBL/GenBank/DDBJ databases">
        <title>WGS assembly of Panicum virgatum.</title>
        <authorList>
            <person name="Lovell J.T."/>
            <person name="Jenkins J."/>
            <person name="Shu S."/>
            <person name="Juenger T.E."/>
            <person name="Schmutz J."/>
        </authorList>
    </citation>
    <scope>NUCLEOTIDE SEQUENCE [LARGE SCALE GENOMIC DNA]</scope>
    <source>
        <strain evidence="4">cv. AP13</strain>
    </source>
</reference>
<feature type="domain" description="FBD" evidence="1">
    <location>
        <begin position="347"/>
        <end position="389"/>
    </location>
</feature>
<keyword evidence="4" id="KW-1185">Reference proteome</keyword>
<feature type="domain" description="F-box/LRR-repeat protein 15/At3g58940/PEG3-like LRR" evidence="2">
    <location>
        <begin position="210"/>
        <end position="264"/>
    </location>
</feature>
<organism evidence="3 4">
    <name type="scientific">Panicum virgatum</name>
    <name type="common">Blackwell switchgrass</name>
    <dbReference type="NCBI Taxonomy" id="38727"/>
    <lineage>
        <taxon>Eukaryota</taxon>
        <taxon>Viridiplantae</taxon>
        <taxon>Streptophyta</taxon>
        <taxon>Embryophyta</taxon>
        <taxon>Tracheophyta</taxon>
        <taxon>Spermatophyta</taxon>
        <taxon>Magnoliopsida</taxon>
        <taxon>Liliopsida</taxon>
        <taxon>Poales</taxon>
        <taxon>Poaceae</taxon>
        <taxon>PACMAD clade</taxon>
        <taxon>Panicoideae</taxon>
        <taxon>Panicodae</taxon>
        <taxon>Paniceae</taxon>
        <taxon>Panicinae</taxon>
        <taxon>Panicum</taxon>
        <taxon>Panicum sect. Hiantes</taxon>
    </lineage>
</organism>
<evidence type="ECO:0000259" key="1">
    <source>
        <dbReference type="Pfam" id="PF08387"/>
    </source>
</evidence>
<comment type="caution">
    <text evidence="3">The sequence shown here is derived from an EMBL/GenBank/DDBJ whole genome shotgun (WGS) entry which is preliminary data.</text>
</comment>
<dbReference type="InterPro" id="IPR055411">
    <property type="entry name" value="LRR_FXL15/At3g58940/PEG3-like"/>
</dbReference>
<dbReference type="AlphaFoldDB" id="A0A8T0RTT7"/>
<accession>A0A8T0RTT7</accession>
<feature type="domain" description="F-box/LRR-repeat protein 15/At3g58940/PEG3-like LRR" evidence="2">
    <location>
        <begin position="270"/>
        <end position="326"/>
    </location>
</feature>
<evidence type="ECO:0008006" key="5">
    <source>
        <dbReference type="Google" id="ProtNLM"/>
    </source>
</evidence>
<dbReference type="InterPro" id="IPR006566">
    <property type="entry name" value="FBD"/>
</dbReference>
<evidence type="ECO:0000313" key="4">
    <source>
        <dbReference type="Proteomes" id="UP000823388"/>
    </source>
</evidence>
<dbReference type="Proteomes" id="UP000823388">
    <property type="component" value="Chromosome 5N"/>
</dbReference>
<dbReference type="InterPro" id="IPR036047">
    <property type="entry name" value="F-box-like_dom_sf"/>
</dbReference>
<sequence length="450" mass="49084">MAAGSRSSQARFLPNVFSLVPQAAPSLPSAAASTPGGDGVDRISALPDVLLRDVVSRLPVRDGARTAALASRWRGLWRTAPLVLGDNDLLLASDGARARPDAAVGRILADHPSPFRSVHIAHCSLTSGERELGDWARLLAAKGVQDLVFLDNPPLPRRAAAITRCASLRRLPADILRCASLHRLFLGTCAFPDTAGTPRGPDVFPHLKDPELETLALIISRMTKRIHLRGQSLKCMRLWTGVVEGLAVVDAPHLERLILWKSVGDYHHMVLKIGNTIINAQTKASPSCIVPSVKILALELNFGVSKDANMLTSFLRCFPNVETLHIVSSKAGEDTGRHHAKFWLELDPIKCVKSHINKIIIHEFQGEQSEFGFVKFIAKRARKLQTLVLVLTEGTFASVGEVCEVNSQLKALTRCSWAAEGCQVLLVGPKLNCTWSFARASDLSVKDPFW</sequence>